<evidence type="ECO:0000313" key="1">
    <source>
        <dbReference type="EMBL" id="QLY33346.1"/>
    </source>
</evidence>
<dbReference type="SUPFAM" id="SSF69118">
    <property type="entry name" value="AhpD-like"/>
    <property type="match status" value="1"/>
</dbReference>
<sequence length="192" mass="20484">MTELPPLPLIEPEAATGVTRTLFDTAQRLFGITPNFAKALAHSPAAMRGHLALADSLYTESTLDSDTRTRLGLLLAQEHGCDYVLSAHSFLAARVGGLSEQAMTEARSGSATDPKQAQILAWATALVRRRGAVTDEEVAAARAALSDAEFVDVVAEIALAVFDSYLSLAGRVPIDWPLVRHTERGGDGDSER</sequence>
<proteinExistence type="predicted"/>
<dbReference type="RefSeq" id="WP_181584510.1">
    <property type="nucleotide sequence ID" value="NZ_CP059399.1"/>
</dbReference>
<organism evidence="1 2">
    <name type="scientific">Nocardia huaxiensis</name>
    <dbReference type="NCBI Taxonomy" id="2755382"/>
    <lineage>
        <taxon>Bacteria</taxon>
        <taxon>Bacillati</taxon>
        <taxon>Actinomycetota</taxon>
        <taxon>Actinomycetes</taxon>
        <taxon>Mycobacteriales</taxon>
        <taxon>Nocardiaceae</taxon>
        <taxon>Nocardia</taxon>
    </lineage>
</organism>
<dbReference type="AlphaFoldDB" id="A0A7D6Z5B9"/>
<dbReference type="EMBL" id="CP059399">
    <property type="protein sequence ID" value="QLY33346.1"/>
    <property type="molecule type" value="Genomic_DNA"/>
</dbReference>
<dbReference type="Proteomes" id="UP000515512">
    <property type="component" value="Chromosome"/>
</dbReference>
<keyword evidence="2" id="KW-1185">Reference proteome</keyword>
<accession>A0A7D6Z5B9</accession>
<reference evidence="1 2" key="1">
    <citation type="submission" date="2020-07" db="EMBL/GenBank/DDBJ databases">
        <authorList>
            <person name="Zhuang K."/>
            <person name="Ran Y."/>
        </authorList>
    </citation>
    <scope>NUCLEOTIDE SEQUENCE [LARGE SCALE GENOMIC DNA]</scope>
    <source>
        <strain evidence="1 2">WCH-YHL-001</strain>
    </source>
</reference>
<dbReference type="KEGG" id="nhu:H0264_14915"/>
<protein>
    <submittedName>
        <fullName evidence="1">Carboxymuconolactone decarboxylase family protein</fullName>
    </submittedName>
</protein>
<evidence type="ECO:0000313" key="2">
    <source>
        <dbReference type="Proteomes" id="UP000515512"/>
    </source>
</evidence>
<dbReference type="InterPro" id="IPR029032">
    <property type="entry name" value="AhpD-like"/>
</dbReference>
<dbReference type="PANTHER" id="PTHR35446:SF3">
    <property type="entry name" value="CMD DOMAIN-CONTAINING PROTEIN"/>
    <property type="match status" value="1"/>
</dbReference>
<dbReference type="PANTHER" id="PTHR35446">
    <property type="entry name" value="SI:CH211-175M2.5"/>
    <property type="match status" value="1"/>
</dbReference>
<name>A0A7D6Z5B9_9NOCA</name>
<gene>
    <name evidence="1" type="ORF">H0264_14915</name>
</gene>
<dbReference type="Gene3D" id="1.20.1290.10">
    <property type="entry name" value="AhpD-like"/>
    <property type="match status" value="1"/>
</dbReference>